<reference evidence="19" key="1">
    <citation type="submission" date="2021-07" db="EMBL/GenBank/DDBJ databases">
        <authorList>
            <person name="Branca A.L. A."/>
        </authorList>
    </citation>
    <scope>NUCLEOTIDE SEQUENCE</scope>
</reference>
<dbReference type="GO" id="GO:0005576">
    <property type="term" value="C:extracellular region"/>
    <property type="evidence" value="ECO:0007669"/>
    <property type="project" value="UniProtKB-SubCell"/>
</dbReference>
<evidence type="ECO:0000256" key="2">
    <source>
        <dbReference type="ARBA" id="ARBA00005641"/>
    </source>
</evidence>
<evidence type="ECO:0000313" key="19">
    <source>
        <dbReference type="EMBL" id="CAG8313163.1"/>
    </source>
</evidence>
<evidence type="ECO:0000256" key="11">
    <source>
        <dbReference type="ARBA" id="ARBA00036633"/>
    </source>
</evidence>
<dbReference type="InterPro" id="IPR050386">
    <property type="entry name" value="Glycosyl_hydrolase_5"/>
</dbReference>
<evidence type="ECO:0000256" key="14">
    <source>
        <dbReference type="ARBA" id="ARBA00041472"/>
    </source>
</evidence>
<dbReference type="GO" id="GO:0009986">
    <property type="term" value="C:cell surface"/>
    <property type="evidence" value="ECO:0007669"/>
    <property type="project" value="TreeGrafter"/>
</dbReference>
<evidence type="ECO:0000256" key="8">
    <source>
        <dbReference type="ARBA" id="ARBA00023295"/>
    </source>
</evidence>
<keyword evidence="8 17" id="KW-0326">Glycosidase</keyword>
<evidence type="ECO:0000256" key="13">
    <source>
        <dbReference type="ARBA" id="ARBA00038935"/>
    </source>
</evidence>
<keyword evidence="6" id="KW-0325">Glycoprotein</keyword>
<dbReference type="SUPFAM" id="SSF51445">
    <property type="entry name" value="(Trans)glycosidases"/>
    <property type="match status" value="1"/>
</dbReference>
<evidence type="ECO:0000256" key="1">
    <source>
        <dbReference type="ARBA" id="ARBA00004613"/>
    </source>
</evidence>
<dbReference type="Gene3D" id="3.20.20.80">
    <property type="entry name" value="Glycosidases"/>
    <property type="match status" value="1"/>
</dbReference>
<proteinExistence type="inferred from homology"/>
<evidence type="ECO:0000313" key="20">
    <source>
        <dbReference type="Proteomes" id="UP001152646"/>
    </source>
</evidence>
<dbReference type="PANTHER" id="PTHR31297">
    <property type="entry name" value="GLUCAN ENDO-1,6-BETA-GLUCOSIDASE B"/>
    <property type="match status" value="1"/>
</dbReference>
<sequence>MDAPVSNKNTAKDVFISDEIRLNLSLTIHPNPQILTKMGIITKLATLTTLTSLATAWLPEENKSINSTTGTNLFETSSKIRGVNLGTQFIFEPWIAQTAWSTMGCKNQASEFDCVSSLGQDAADTAFAKHWDSWTTEDDIAEMVSYGLNTIRIPVGYWMYEELVDDSEHFPRGGLEYLKRICGWASDAGLYIIMDLHGAPGAQTPGNAFTGQNAEKPGFYTEENYERALRWLEWMVELVYSVDEMRNVGMVEVVNEPVQEDGMASSMREKYYPQAVQRIRATEKKLNINKNDYLHIQTMDQSWGSGDPNEFLDDLTYMAYDDHRYLKWDTSVDASHDSYISTSCGDKRDSNSPNIVGEWSLAVPDDVEGSSDWDPSSNTEFYAKWFAAQVHSYEKQQGWVFWTWKAQLDDYRWSYQDAVKAGVIPKDLSKLQNPCS</sequence>
<accession>A0A9W4IIP7</accession>
<dbReference type="GO" id="GO:0046557">
    <property type="term" value="F:glucan endo-1,6-beta-glucosidase activity"/>
    <property type="evidence" value="ECO:0007669"/>
    <property type="project" value="UniProtKB-EC"/>
</dbReference>
<dbReference type="EC" id="3.2.1.75" evidence="13"/>
<gene>
    <name evidence="19" type="ORF">PSALAMII_LOCUS2206</name>
</gene>
<keyword evidence="5 17" id="KW-0378">Hydrolase</keyword>
<comment type="similarity">
    <text evidence="2 17">Belongs to the glycosyl hydrolase 5 (cellulase A) family.</text>
</comment>
<evidence type="ECO:0000256" key="12">
    <source>
        <dbReference type="ARBA" id="ARBA00037628"/>
    </source>
</evidence>
<name>A0A9W4IIP7_9EURO</name>
<dbReference type="InterPro" id="IPR001547">
    <property type="entry name" value="Glyco_hydro_5"/>
</dbReference>
<dbReference type="FunFam" id="3.20.20.80:FF:000269">
    <property type="entry name" value="Probable glucan endo-1,6-beta-glucosidase B"/>
    <property type="match status" value="1"/>
</dbReference>
<dbReference type="AlphaFoldDB" id="A0A9W4IIP7"/>
<dbReference type="Proteomes" id="UP001152646">
    <property type="component" value="Unassembled WGS sequence"/>
</dbReference>
<comment type="catalytic activity">
    <reaction evidence="11">
        <text>Random hydrolysis of (1-&gt;6)-linkages in (1-&gt;6)-beta-D-glucans.</text>
        <dbReference type="EC" id="3.2.1.75"/>
    </reaction>
</comment>
<evidence type="ECO:0000256" key="16">
    <source>
        <dbReference type="ARBA" id="ARBA00043257"/>
    </source>
</evidence>
<comment type="function">
    <text evidence="12">Beta-glucanases participate in the metabolism of beta-glucan, the main structural component of the cell wall. Acts on lutean, pustulan and 1,6-oligo-beta-D-glucosides.</text>
</comment>
<evidence type="ECO:0000256" key="7">
    <source>
        <dbReference type="ARBA" id="ARBA00023277"/>
    </source>
</evidence>
<evidence type="ECO:0000256" key="10">
    <source>
        <dbReference type="ARBA" id="ARBA00023326"/>
    </source>
</evidence>
<feature type="domain" description="Glycoside hydrolase family 5" evidence="18">
    <location>
        <begin position="125"/>
        <end position="406"/>
    </location>
</feature>
<dbReference type="EMBL" id="CAJVPA010000088">
    <property type="protein sequence ID" value="CAG8313163.1"/>
    <property type="molecule type" value="Genomic_DNA"/>
</dbReference>
<dbReference type="GO" id="GO:0004338">
    <property type="term" value="F:glucan exo-1,3-beta-glucosidase activity"/>
    <property type="evidence" value="ECO:0007669"/>
    <property type="project" value="TreeGrafter"/>
</dbReference>
<dbReference type="Pfam" id="PF00150">
    <property type="entry name" value="Cellulase"/>
    <property type="match status" value="1"/>
</dbReference>
<keyword evidence="10" id="KW-0624">Polysaccharide degradation</keyword>
<dbReference type="GO" id="GO:0071555">
    <property type="term" value="P:cell wall organization"/>
    <property type="evidence" value="ECO:0007669"/>
    <property type="project" value="UniProtKB-KW"/>
</dbReference>
<keyword evidence="3" id="KW-0964">Secreted</keyword>
<evidence type="ECO:0000256" key="9">
    <source>
        <dbReference type="ARBA" id="ARBA00023316"/>
    </source>
</evidence>
<dbReference type="InterPro" id="IPR017853">
    <property type="entry name" value="GH"/>
</dbReference>
<keyword evidence="4" id="KW-0732">Signal</keyword>
<dbReference type="PANTHER" id="PTHR31297:SF39">
    <property type="entry name" value="GLUCAN ENDO-1,6-BETA-GLUCOSIDASE B"/>
    <property type="match status" value="1"/>
</dbReference>
<evidence type="ECO:0000256" key="4">
    <source>
        <dbReference type="ARBA" id="ARBA00022729"/>
    </source>
</evidence>
<evidence type="ECO:0000256" key="17">
    <source>
        <dbReference type="RuleBase" id="RU361153"/>
    </source>
</evidence>
<dbReference type="OrthoDB" id="1887033at2759"/>
<keyword evidence="7" id="KW-0119">Carbohydrate metabolism</keyword>
<evidence type="ECO:0000256" key="5">
    <source>
        <dbReference type="ARBA" id="ARBA00022801"/>
    </source>
</evidence>
<evidence type="ECO:0000259" key="18">
    <source>
        <dbReference type="Pfam" id="PF00150"/>
    </source>
</evidence>
<keyword evidence="9" id="KW-0961">Cell wall biogenesis/degradation</keyword>
<dbReference type="GO" id="GO:0009251">
    <property type="term" value="P:glucan catabolic process"/>
    <property type="evidence" value="ECO:0007669"/>
    <property type="project" value="TreeGrafter"/>
</dbReference>
<comment type="caution">
    <text evidence="19">The sequence shown here is derived from an EMBL/GenBank/DDBJ whole genome shotgun (WGS) entry which is preliminary data.</text>
</comment>
<comment type="subcellular location">
    <subcellularLocation>
        <location evidence="1">Secreted</location>
    </subcellularLocation>
</comment>
<protein>
    <recommendedName>
        <fullName evidence="13">glucan endo-1,6-beta-glucosidase</fullName>
        <ecNumber evidence="13">3.2.1.75</ecNumber>
    </recommendedName>
    <alternativeName>
        <fullName evidence="15">Beta-1,6-glucanase B</fullName>
    </alternativeName>
    <alternativeName>
        <fullName evidence="14">Endo-1,6-beta-D-glucanase B</fullName>
    </alternativeName>
    <alternativeName>
        <fullName evidence="16">Endo-1,6-beta-glucanase B</fullName>
    </alternativeName>
</protein>
<evidence type="ECO:0000256" key="15">
    <source>
        <dbReference type="ARBA" id="ARBA00042025"/>
    </source>
</evidence>
<evidence type="ECO:0000256" key="6">
    <source>
        <dbReference type="ARBA" id="ARBA00023180"/>
    </source>
</evidence>
<evidence type="ECO:0000256" key="3">
    <source>
        <dbReference type="ARBA" id="ARBA00022525"/>
    </source>
</evidence>
<organism evidence="19 20">
    <name type="scientific">Penicillium salamii</name>
    <dbReference type="NCBI Taxonomy" id="1612424"/>
    <lineage>
        <taxon>Eukaryota</taxon>
        <taxon>Fungi</taxon>
        <taxon>Dikarya</taxon>
        <taxon>Ascomycota</taxon>
        <taxon>Pezizomycotina</taxon>
        <taxon>Eurotiomycetes</taxon>
        <taxon>Eurotiomycetidae</taxon>
        <taxon>Eurotiales</taxon>
        <taxon>Aspergillaceae</taxon>
        <taxon>Penicillium</taxon>
    </lineage>
</organism>